<evidence type="ECO:0000313" key="4">
    <source>
        <dbReference type="Proteomes" id="UP000002698"/>
    </source>
</evidence>
<dbReference type="InterPro" id="IPR058284">
    <property type="entry name" value="DUF7978"/>
</dbReference>
<dbReference type="RefSeq" id="WP_011324095.1">
    <property type="nucleotide sequence ID" value="NC_007426.1"/>
</dbReference>
<keyword evidence="1" id="KW-0472">Membrane</keyword>
<sequence length="185" mass="18794">MTPATDADSKPFIEAAVTGAVAWVLGYVFTYLIVSGDIEESPLNQLIEAFEGEQATYEIVGWVFYNAHLVDVSYSGLGPLAPPQNFVGGDGFTPFLYVIPPALLVISGLAIARYTGASDVNDGAISGLLVVPGYLVLAALGTVLFSISVGGVSGAPDLAPAVLIAGVVYPAVFGALGGVVASVTA</sequence>
<dbReference type="GeneID" id="3702174"/>
<feature type="transmembrane region" description="Helical" evidence="1">
    <location>
        <begin position="161"/>
        <end position="183"/>
    </location>
</feature>
<feature type="transmembrane region" description="Helical" evidence="1">
    <location>
        <begin position="12"/>
        <end position="34"/>
    </location>
</feature>
<feature type="domain" description="DUF7978" evidence="2">
    <location>
        <begin position="6"/>
        <end position="184"/>
    </location>
</feature>
<name>A0A1U7EZ04_NATPD</name>
<dbReference type="HOGENOM" id="CLU_100471_0_0_2"/>
<gene>
    <name evidence="3" type="ordered locus">NP_4784A</name>
</gene>
<dbReference type="AlphaFoldDB" id="A0A1U7EZ04"/>
<dbReference type="Proteomes" id="UP000002698">
    <property type="component" value="Chromosome"/>
</dbReference>
<evidence type="ECO:0000256" key="1">
    <source>
        <dbReference type="SAM" id="Phobius"/>
    </source>
</evidence>
<reference evidence="3 4" key="1">
    <citation type="journal article" date="2005" name="Genome Res.">
        <title>Living with two extremes: conclusions from the genome sequence of Natronomonas pharaonis.</title>
        <authorList>
            <person name="Falb M."/>
            <person name="Pfeiffer F."/>
            <person name="Palm P."/>
            <person name="Rodewald K."/>
            <person name="Hickmann V."/>
            <person name="Tittor J."/>
            <person name="Oesterhelt D."/>
        </authorList>
    </citation>
    <scope>NUCLEOTIDE SEQUENCE [LARGE SCALE GENOMIC DNA]</scope>
    <source>
        <strain evidence="4">ATCC 35678 / DSM 2160 / CIP 103997 / JCM 8858 / NBRC 14720 / NCIMB 2260 / Gabara</strain>
    </source>
</reference>
<keyword evidence="1" id="KW-1133">Transmembrane helix</keyword>
<proteinExistence type="predicted"/>
<organism evidence="3 4">
    <name type="scientific">Natronomonas pharaonis (strain ATCC 35678 / DSM 2160 / CIP 103997 / JCM 8858 / NBRC 14720 / NCIMB 2260 / Gabara)</name>
    <name type="common">Halobacterium pharaonis</name>
    <dbReference type="NCBI Taxonomy" id="348780"/>
    <lineage>
        <taxon>Archaea</taxon>
        <taxon>Methanobacteriati</taxon>
        <taxon>Methanobacteriota</taxon>
        <taxon>Stenosarchaea group</taxon>
        <taxon>Halobacteria</taxon>
        <taxon>Halobacteriales</taxon>
        <taxon>Natronomonadaceae</taxon>
        <taxon>Natronomonas</taxon>
    </lineage>
</organism>
<dbReference type="Pfam" id="PF25933">
    <property type="entry name" value="DUF7978"/>
    <property type="match status" value="1"/>
</dbReference>
<feature type="transmembrane region" description="Helical" evidence="1">
    <location>
        <begin position="124"/>
        <end position="149"/>
    </location>
</feature>
<keyword evidence="1" id="KW-0812">Transmembrane</keyword>
<dbReference type="OrthoDB" id="270777at2157"/>
<feature type="transmembrane region" description="Helical" evidence="1">
    <location>
        <begin position="95"/>
        <end position="112"/>
    </location>
</feature>
<keyword evidence="4" id="KW-1185">Reference proteome</keyword>
<evidence type="ECO:0000259" key="2">
    <source>
        <dbReference type="Pfam" id="PF25933"/>
    </source>
</evidence>
<dbReference type="EnsemblBacteria" id="CAI50483">
    <property type="protein sequence ID" value="CAI50483"/>
    <property type="gene ID" value="NP_4784A"/>
</dbReference>
<dbReference type="EMBL" id="CR936257">
    <property type="protein sequence ID" value="CAI50483.1"/>
    <property type="molecule type" value="Genomic_DNA"/>
</dbReference>
<evidence type="ECO:0000313" key="3">
    <source>
        <dbReference type="EMBL" id="CAI50483.1"/>
    </source>
</evidence>
<protein>
    <recommendedName>
        <fullName evidence="2">DUF7978 domain-containing protein</fullName>
    </recommendedName>
</protein>
<dbReference type="KEGG" id="nph:NP_4784A"/>
<dbReference type="eggNOG" id="arCOG06413">
    <property type="taxonomic scope" value="Archaea"/>
</dbReference>
<accession>A0A1U7EZ04</accession>